<evidence type="ECO:0000313" key="3">
    <source>
        <dbReference type="EMBL" id="GFA10598.1"/>
    </source>
</evidence>
<dbReference type="InterPro" id="IPR043502">
    <property type="entry name" value="DNA/RNA_pol_sf"/>
</dbReference>
<sequence>TSLGKEATSQDYIMMPIWKDASYFDSPSKDVKDGPHNEDDDKDKSENDNTTKEVNAAGQHVNTASLVVNTGHFELNIVDLSLNTASLSDPHSSTDMFKFGASDTLEATHVEFFNDRDAQEVDLGNIPNSYRVPTTSYTRIHKDHPIKTVIGEVKSFIQTRRMTKPTSEKEFLNAVYEEKTHEEVYVTQPPGFKDPDHPDKVYKVVKALYGLHQAPRARHETLSNYLKLCTAFEKLTKDKFQMSSMGELTFFLGLQVIQKEDGIFISQDKYVHEILKKFNYLDVKSASTPVDLEKPLVRDEDTNDVDVHLYRSMIGSLMYLISSRPDIMFAVCACARFQVTLKTSHLLAVKRIFRYLKGKPTLGLWYPRDSPFKLVAYTNSDYAGATQDRKSTTRGYQFLGNKLKSWQYKKQTMVTTSTTEAEYVATASCCGQELGDRMERAATTASSLETKQDNGSGPRCQDTILRDVEAQTRFEAASKQCNDPPLSRVNILGRREDNIKLKELMDFCTKLSK</sequence>
<dbReference type="PANTHER" id="PTHR11439:SF509">
    <property type="entry name" value="RNA-DIRECTED DNA POLYMERASE"/>
    <property type="match status" value="1"/>
</dbReference>
<feature type="compositionally biased region" description="Basic and acidic residues" evidence="1">
    <location>
        <begin position="27"/>
        <end position="50"/>
    </location>
</feature>
<evidence type="ECO:0000259" key="2">
    <source>
        <dbReference type="Pfam" id="PF07727"/>
    </source>
</evidence>
<dbReference type="AlphaFoldDB" id="A0A699J6C7"/>
<organism evidence="3">
    <name type="scientific">Tanacetum cinerariifolium</name>
    <name type="common">Dalmatian daisy</name>
    <name type="synonym">Chrysanthemum cinerariifolium</name>
    <dbReference type="NCBI Taxonomy" id="118510"/>
    <lineage>
        <taxon>Eukaryota</taxon>
        <taxon>Viridiplantae</taxon>
        <taxon>Streptophyta</taxon>
        <taxon>Embryophyta</taxon>
        <taxon>Tracheophyta</taxon>
        <taxon>Spermatophyta</taxon>
        <taxon>Magnoliopsida</taxon>
        <taxon>eudicotyledons</taxon>
        <taxon>Gunneridae</taxon>
        <taxon>Pentapetalae</taxon>
        <taxon>asterids</taxon>
        <taxon>campanulids</taxon>
        <taxon>Asterales</taxon>
        <taxon>Asteraceae</taxon>
        <taxon>Asteroideae</taxon>
        <taxon>Anthemideae</taxon>
        <taxon>Anthemidinae</taxon>
        <taxon>Tanacetum</taxon>
    </lineage>
</organism>
<dbReference type="PANTHER" id="PTHR11439">
    <property type="entry name" value="GAG-POL-RELATED RETROTRANSPOSON"/>
    <property type="match status" value="1"/>
</dbReference>
<comment type="caution">
    <text evidence="3">The sequence shown here is derived from an EMBL/GenBank/DDBJ whole genome shotgun (WGS) entry which is preliminary data.</text>
</comment>
<proteinExistence type="predicted"/>
<feature type="non-terminal residue" evidence="3">
    <location>
        <position position="1"/>
    </location>
</feature>
<reference evidence="3" key="1">
    <citation type="journal article" date="2019" name="Sci. Rep.">
        <title>Draft genome of Tanacetum cinerariifolium, the natural source of mosquito coil.</title>
        <authorList>
            <person name="Yamashiro T."/>
            <person name="Shiraishi A."/>
            <person name="Satake H."/>
            <person name="Nakayama K."/>
        </authorList>
    </citation>
    <scope>NUCLEOTIDE SEQUENCE</scope>
</reference>
<dbReference type="InterPro" id="IPR013103">
    <property type="entry name" value="RVT_2"/>
</dbReference>
<evidence type="ECO:0000256" key="1">
    <source>
        <dbReference type="SAM" id="MobiDB-lite"/>
    </source>
</evidence>
<dbReference type="SUPFAM" id="SSF56672">
    <property type="entry name" value="DNA/RNA polymerases"/>
    <property type="match status" value="1"/>
</dbReference>
<dbReference type="EMBL" id="BKCJ010369762">
    <property type="protein sequence ID" value="GFA10598.1"/>
    <property type="molecule type" value="Genomic_DNA"/>
</dbReference>
<dbReference type="CDD" id="cd09272">
    <property type="entry name" value="RNase_HI_RT_Ty1"/>
    <property type="match status" value="1"/>
</dbReference>
<dbReference type="Pfam" id="PF07727">
    <property type="entry name" value="RVT_2"/>
    <property type="match status" value="2"/>
</dbReference>
<gene>
    <name evidence="3" type="ORF">Tci_582570</name>
</gene>
<feature type="domain" description="Reverse transcriptase Ty1/copia-type" evidence="2">
    <location>
        <begin position="231"/>
        <end position="290"/>
    </location>
</feature>
<feature type="domain" description="Reverse transcriptase Ty1/copia-type" evidence="2">
    <location>
        <begin position="177"/>
        <end position="227"/>
    </location>
</feature>
<accession>A0A699J6C7</accession>
<name>A0A699J6C7_TANCI</name>
<feature type="region of interest" description="Disordered" evidence="1">
    <location>
        <begin position="25"/>
        <end position="50"/>
    </location>
</feature>
<protein>
    <recommendedName>
        <fullName evidence="2">Reverse transcriptase Ty1/copia-type domain-containing protein</fullName>
    </recommendedName>
</protein>